<sequence>MRMTRQQHTDRATGGIVGGFAALVVGSAALLALGAVQGTDAEIAAEGHRQYCKGVATWQWEAHQGVQPEHRTGHPDWKGIAADECPGLRPAAPALDLSTERQLVQH</sequence>
<dbReference type="RefSeq" id="WP_126484870.1">
    <property type="nucleotide sequence ID" value="NZ_RXNS01000012.1"/>
</dbReference>
<evidence type="ECO:0000313" key="2">
    <source>
        <dbReference type="EMBL" id="RTR01975.1"/>
    </source>
</evidence>
<dbReference type="OrthoDB" id="6167646at2"/>
<keyword evidence="3" id="KW-1185">Reference proteome</keyword>
<dbReference type="Proteomes" id="UP000267400">
    <property type="component" value="Unassembled WGS sequence"/>
</dbReference>
<dbReference type="AlphaFoldDB" id="A0A431V1I5"/>
<organism evidence="2 3">
    <name type="scientific">Halomonas nitroreducens</name>
    <dbReference type="NCBI Taxonomy" id="447425"/>
    <lineage>
        <taxon>Bacteria</taxon>
        <taxon>Pseudomonadati</taxon>
        <taxon>Pseudomonadota</taxon>
        <taxon>Gammaproteobacteria</taxon>
        <taxon>Oceanospirillales</taxon>
        <taxon>Halomonadaceae</taxon>
        <taxon>Halomonas</taxon>
    </lineage>
</organism>
<dbReference type="EMBL" id="RXNS01000012">
    <property type="protein sequence ID" value="RTR01975.1"/>
    <property type="molecule type" value="Genomic_DNA"/>
</dbReference>
<accession>A0A431V1I5</accession>
<comment type="caution">
    <text evidence="2">The sequence shown here is derived from an EMBL/GenBank/DDBJ whole genome shotgun (WGS) entry which is preliminary data.</text>
</comment>
<feature type="transmembrane region" description="Helical" evidence="1">
    <location>
        <begin position="12"/>
        <end position="36"/>
    </location>
</feature>
<reference evidence="2 3" key="1">
    <citation type="submission" date="2018-12" db="EMBL/GenBank/DDBJ databases">
        <authorList>
            <person name="Yu L."/>
        </authorList>
    </citation>
    <scope>NUCLEOTIDE SEQUENCE [LARGE SCALE GENOMIC DNA]</scope>
    <source>
        <strain evidence="2 3">11S</strain>
    </source>
</reference>
<proteinExistence type="predicted"/>
<gene>
    <name evidence="2" type="ORF">EKG36_13280</name>
</gene>
<evidence type="ECO:0000313" key="3">
    <source>
        <dbReference type="Proteomes" id="UP000267400"/>
    </source>
</evidence>
<keyword evidence="1" id="KW-0812">Transmembrane</keyword>
<keyword evidence="1" id="KW-1133">Transmembrane helix</keyword>
<evidence type="ECO:0000256" key="1">
    <source>
        <dbReference type="SAM" id="Phobius"/>
    </source>
</evidence>
<protein>
    <submittedName>
        <fullName evidence="2">Uncharacterized protein</fullName>
    </submittedName>
</protein>
<name>A0A431V1I5_9GAMM</name>
<keyword evidence="1" id="KW-0472">Membrane</keyword>